<name>A0A2V3VIH5_9BACI</name>
<dbReference type="SUPFAM" id="SSF56059">
    <property type="entry name" value="Glutathione synthetase ATP-binding domain-like"/>
    <property type="match status" value="1"/>
</dbReference>
<reference evidence="1 2" key="1">
    <citation type="submission" date="2018-05" db="EMBL/GenBank/DDBJ databases">
        <title>Genomic Encyclopedia of Type Strains, Phase IV (KMG-IV): sequencing the most valuable type-strain genomes for metagenomic binning, comparative biology and taxonomic classification.</title>
        <authorList>
            <person name="Goeker M."/>
        </authorList>
    </citation>
    <scope>NUCLEOTIDE SEQUENCE [LARGE SCALE GENOMIC DNA]</scope>
    <source>
        <strain evidence="1 2">DSM 28556</strain>
    </source>
</reference>
<sequence length="396" mass="46700">MTELIVPLKRPIVGTFIHYSLITRLKNQNYKFKSYNRLLELAKASVEAGVTLFFFSIKDFDFKQNVIVGTSFDIGSNQWKQDYYPLPDVLYHRAGEGSNKFIIEHIEDILDQYQVMKVNYQSYFDKWEVYRDLSQIDETSKYLPYSVLYQEVSDLKNFLKQNNEAYLKGVRGGRGRWIFRIQKKPKGEFEYSYYVNKTITGQAESWEDLVTEIFKFFGETKFIIQKEINLIKINDSKVDFRAELQRDGEGKINIIGVSARIGKNQSPITIHSSAYPIELLLKEFLYYPDIVLKELMTKVHQFLFTIYESLEKVYGTFGEIGIDFGIDQDGDIWFIEPNAKSAKVSLMKAYDQETFHQAFVNPLLFSKYLYMKKSNEFDKGLMRSWEYEDEYENDRE</sequence>
<gene>
    <name evidence="1" type="ORF">DFR56_1211</name>
</gene>
<dbReference type="RefSeq" id="WP_110397276.1">
    <property type="nucleotide sequence ID" value="NZ_JBHUHB010000001.1"/>
</dbReference>
<dbReference type="OrthoDB" id="7869153at2"/>
<protein>
    <submittedName>
        <fullName evidence="1">YheC/D-like protein</fullName>
    </submittedName>
</protein>
<dbReference type="Pfam" id="PF14398">
    <property type="entry name" value="ATPgrasp_YheCD"/>
    <property type="match status" value="1"/>
</dbReference>
<dbReference type="Proteomes" id="UP000247978">
    <property type="component" value="Unassembled WGS sequence"/>
</dbReference>
<dbReference type="EMBL" id="QJJQ01000021">
    <property type="protein sequence ID" value="PXW81507.1"/>
    <property type="molecule type" value="Genomic_DNA"/>
</dbReference>
<evidence type="ECO:0000313" key="1">
    <source>
        <dbReference type="EMBL" id="PXW81507.1"/>
    </source>
</evidence>
<comment type="caution">
    <text evidence="1">The sequence shown here is derived from an EMBL/GenBank/DDBJ whole genome shotgun (WGS) entry which is preliminary data.</text>
</comment>
<evidence type="ECO:0000313" key="2">
    <source>
        <dbReference type="Proteomes" id="UP000247978"/>
    </source>
</evidence>
<proteinExistence type="predicted"/>
<dbReference type="AlphaFoldDB" id="A0A2V3VIH5"/>
<dbReference type="InterPro" id="IPR026838">
    <property type="entry name" value="YheC/D"/>
</dbReference>
<accession>A0A2V3VIH5</accession>
<keyword evidence="2" id="KW-1185">Reference proteome</keyword>
<organism evidence="1 2">
    <name type="scientific">Pseudogracilibacillus auburnensis</name>
    <dbReference type="NCBI Taxonomy" id="1494959"/>
    <lineage>
        <taxon>Bacteria</taxon>
        <taxon>Bacillati</taxon>
        <taxon>Bacillota</taxon>
        <taxon>Bacilli</taxon>
        <taxon>Bacillales</taxon>
        <taxon>Bacillaceae</taxon>
        <taxon>Pseudogracilibacillus</taxon>
    </lineage>
</organism>